<reference evidence="1" key="1">
    <citation type="submission" date="2024-06" db="EMBL/GenBank/DDBJ databases">
        <authorList>
            <consortium name="consrtm"/>
            <person name="Uemura M."/>
            <person name="Terahara T."/>
        </authorList>
    </citation>
    <scope>NUCLEOTIDE SEQUENCE</scope>
    <source>
        <strain evidence="1">KM77-8</strain>
    </source>
</reference>
<reference evidence="1" key="2">
    <citation type="submission" date="2024-07" db="EMBL/GenBank/DDBJ databases">
        <title>Streptomyces haneummycinica sp. nov., a new antibiotic-producing actinobacterium isolated from marine sediment.</title>
        <authorList>
            <person name="Uemura M."/>
            <person name="Hamada M."/>
            <person name="Hirano S."/>
            <person name="Kobayashi K."/>
            <person name="Ohshiro T."/>
            <person name="Kobayashi T."/>
            <person name="Terahara T."/>
        </authorList>
    </citation>
    <scope>NUCLEOTIDE SEQUENCE</scope>
    <source>
        <strain evidence="1">KM77-8</strain>
    </source>
</reference>
<protein>
    <recommendedName>
        <fullName evidence="2">Glycosyltransferase family 1 protein</fullName>
    </recommendedName>
</protein>
<evidence type="ECO:0000313" key="1">
    <source>
        <dbReference type="EMBL" id="BFO22669.1"/>
    </source>
</evidence>
<dbReference type="SUPFAM" id="SSF53756">
    <property type="entry name" value="UDP-Glycosyltransferase/glycogen phosphorylase"/>
    <property type="match status" value="1"/>
</dbReference>
<organism evidence="1">
    <name type="scientific">Streptomyces haneummycinicus</name>
    <dbReference type="NCBI Taxonomy" id="3074435"/>
    <lineage>
        <taxon>Bacteria</taxon>
        <taxon>Bacillati</taxon>
        <taxon>Actinomycetota</taxon>
        <taxon>Actinomycetes</taxon>
        <taxon>Kitasatosporales</taxon>
        <taxon>Streptomycetaceae</taxon>
        <taxon>Streptomyces</taxon>
    </lineage>
</organism>
<evidence type="ECO:0008006" key="2">
    <source>
        <dbReference type="Google" id="ProtNLM"/>
    </source>
</evidence>
<accession>A0AAT9I096</accession>
<gene>
    <name evidence="1" type="ORF">SHKM778_90570</name>
</gene>
<dbReference type="AlphaFoldDB" id="A0AAT9I096"/>
<name>A0AAT9I096_9ACTN</name>
<sequence length="55" mass="5996">MLRDFADHPHLAARMGEAAARHAQSFGWDTAAAATADVYTAATQAHRRHVRSQHG</sequence>
<proteinExistence type="predicted"/>
<dbReference type="EMBL" id="AP035768">
    <property type="protein sequence ID" value="BFO22669.1"/>
    <property type="molecule type" value="Genomic_DNA"/>
</dbReference>